<dbReference type="EnsemblPlants" id="PGSC0003DMT400085329">
    <property type="protein sequence ID" value="PGSC0003DMT400085329"/>
    <property type="gene ID" value="PGSC0003DMG400034900"/>
</dbReference>
<dbReference type="Pfam" id="PF20167">
    <property type="entry name" value="Transposase_32"/>
    <property type="match status" value="1"/>
</dbReference>
<accession>M1D997</accession>
<keyword evidence="3" id="KW-1185">Reference proteome</keyword>
<evidence type="ECO:0000313" key="3">
    <source>
        <dbReference type="Proteomes" id="UP000011115"/>
    </source>
</evidence>
<name>M1D997_SOLTU</name>
<feature type="domain" description="Putative plant transposon protein" evidence="1">
    <location>
        <begin position="2"/>
        <end position="106"/>
    </location>
</feature>
<reference evidence="2" key="2">
    <citation type="submission" date="2015-06" db="UniProtKB">
        <authorList>
            <consortium name="EnsemblPlants"/>
        </authorList>
    </citation>
    <scope>IDENTIFICATION</scope>
    <source>
        <strain evidence="2">DM1-3 516 R44</strain>
    </source>
</reference>
<evidence type="ECO:0000259" key="1">
    <source>
        <dbReference type="Pfam" id="PF20167"/>
    </source>
</evidence>
<dbReference type="HOGENOM" id="CLU_2201690_0_0_1"/>
<reference evidence="3" key="1">
    <citation type="journal article" date="2011" name="Nature">
        <title>Genome sequence and analysis of the tuber crop potato.</title>
        <authorList>
            <consortium name="The Potato Genome Sequencing Consortium"/>
        </authorList>
    </citation>
    <scope>NUCLEOTIDE SEQUENCE [LARGE SCALE GENOMIC DNA]</scope>
    <source>
        <strain evidence="3">cv. DM1-3 516 R44</strain>
    </source>
</reference>
<organism evidence="2 3">
    <name type="scientific">Solanum tuberosum</name>
    <name type="common">Potato</name>
    <dbReference type="NCBI Taxonomy" id="4113"/>
    <lineage>
        <taxon>Eukaryota</taxon>
        <taxon>Viridiplantae</taxon>
        <taxon>Streptophyta</taxon>
        <taxon>Embryophyta</taxon>
        <taxon>Tracheophyta</taxon>
        <taxon>Spermatophyta</taxon>
        <taxon>Magnoliopsida</taxon>
        <taxon>eudicotyledons</taxon>
        <taxon>Gunneridae</taxon>
        <taxon>Pentapetalae</taxon>
        <taxon>asterids</taxon>
        <taxon>lamiids</taxon>
        <taxon>Solanales</taxon>
        <taxon>Solanaceae</taxon>
        <taxon>Solanoideae</taxon>
        <taxon>Solaneae</taxon>
        <taxon>Solanum</taxon>
    </lineage>
</organism>
<protein>
    <recommendedName>
        <fullName evidence="1">Putative plant transposon protein domain-containing protein</fullName>
    </recommendedName>
</protein>
<dbReference type="InParanoid" id="M1D997"/>
<dbReference type="AlphaFoldDB" id="M1D997"/>
<evidence type="ECO:0000313" key="2">
    <source>
        <dbReference type="EnsemblPlants" id="PGSC0003DMT400085329"/>
    </source>
</evidence>
<dbReference type="PaxDb" id="4113-PGSC0003DMT400085329"/>
<dbReference type="Gramene" id="PGSC0003DMT400085329">
    <property type="protein sequence ID" value="PGSC0003DMT400085329"/>
    <property type="gene ID" value="PGSC0003DMG400034900"/>
</dbReference>
<dbReference type="InterPro" id="IPR046796">
    <property type="entry name" value="Transposase_32_dom"/>
</dbReference>
<dbReference type="Proteomes" id="UP000011115">
    <property type="component" value="Unassembled WGS sequence"/>
</dbReference>
<proteinExistence type="predicted"/>
<sequence length="108" mass="11942">MRWIAGQIAVEGEAATWVANSHVHITKASLTIPAKVRWAVVHAQLQPTGNDNTLSPSLASLLACIMDRYPLTVGIRIAMEMRDRALNERASQPFSCLIRRLCACQRTT</sequence>